<dbReference type="EMBL" id="MPKA01000067">
    <property type="protein sequence ID" value="OLU46189.1"/>
    <property type="molecule type" value="Genomic_DNA"/>
</dbReference>
<dbReference type="GO" id="GO:0009307">
    <property type="term" value="P:DNA restriction-modification system"/>
    <property type="evidence" value="ECO:0007669"/>
    <property type="project" value="UniProtKB-KW"/>
</dbReference>
<feature type="domain" description="Type I restriction modification DNA specificity" evidence="4">
    <location>
        <begin position="57"/>
        <end position="171"/>
    </location>
</feature>
<protein>
    <recommendedName>
        <fullName evidence="4">Type I restriction modification DNA specificity domain-containing protein</fullName>
    </recommendedName>
</protein>
<accession>A0A1U7NM34</accession>
<keyword evidence="2" id="KW-0680">Restriction system</keyword>
<reference evidence="5 6" key="1">
    <citation type="submission" date="2016-11" db="EMBL/GenBank/DDBJ databases">
        <title>Description of two novel members of the family Erysipelotrichaceae: Ileibacterium lipovorans gen. nov., sp. nov. and Dubosiella newyorkensis, gen. nov., sp. nov.</title>
        <authorList>
            <person name="Cox L.M."/>
            <person name="Sohn J."/>
            <person name="Tyrrell K.L."/>
            <person name="Citron D.M."/>
            <person name="Lawson P.A."/>
            <person name="Patel N.B."/>
            <person name="Iizumi T."/>
            <person name="Perez-Perez G.I."/>
            <person name="Goldstein E.J."/>
            <person name="Blaser M.J."/>
        </authorList>
    </citation>
    <scope>NUCLEOTIDE SEQUENCE [LARGE SCALE GENOMIC DNA]</scope>
    <source>
        <strain evidence="5 6">NYU-BL-A4</strain>
    </source>
</reference>
<dbReference type="CDD" id="cd16961">
    <property type="entry name" value="RMtype1_S_TRD-CR_like"/>
    <property type="match status" value="1"/>
</dbReference>
<proteinExistence type="inferred from homology"/>
<dbReference type="Gene3D" id="3.90.220.20">
    <property type="entry name" value="DNA methylase specificity domains"/>
    <property type="match status" value="1"/>
</dbReference>
<sequence>MKDFIVESGIPQFRIRVSESDESPVYYYYTQDMLQRDLELDDTEENLKEARQIRTNDSVMVVHTGDLIVNSITGDAAIVQPVHNGFMLTKNFYRIVPNSNLDSAYLLYLLNEDHMIEKEMRRKSNGINSHLISVRELENLRLPKLPSLEEQKIIGDLYLNLKKLTRLKKKNSERKEKVVLAQLKKLYD</sequence>
<dbReference type="PANTHER" id="PTHR30408:SF12">
    <property type="entry name" value="TYPE I RESTRICTION ENZYME MJAVIII SPECIFICITY SUBUNIT"/>
    <property type="match status" value="1"/>
</dbReference>
<name>A0A1U7NM34_9FIRM</name>
<dbReference type="RefSeq" id="WP_076341526.1">
    <property type="nucleotide sequence ID" value="NZ_CAPDDE010000006.1"/>
</dbReference>
<evidence type="ECO:0000256" key="2">
    <source>
        <dbReference type="ARBA" id="ARBA00022747"/>
    </source>
</evidence>
<evidence type="ECO:0000313" key="6">
    <source>
        <dbReference type="Proteomes" id="UP000186705"/>
    </source>
</evidence>
<dbReference type="InterPro" id="IPR000055">
    <property type="entry name" value="Restrct_endonuc_typeI_TRD"/>
</dbReference>
<evidence type="ECO:0000259" key="4">
    <source>
        <dbReference type="Pfam" id="PF01420"/>
    </source>
</evidence>
<dbReference type="PANTHER" id="PTHR30408">
    <property type="entry name" value="TYPE-1 RESTRICTION ENZYME ECOKI SPECIFICITY PROTEIN"/>
    <property type="match status" value="1"/>
</dbReference>
<dbReference type="SUPFAM" id="SSF116734">
    <property type="entry name" value="DNA methylase specificity domain"/>
    <property type="match status" value="1"/>
</dbReference>
<dbReference type="STRING" id="1862672.BO225_06835"/>
<dbReference type="Proteomes" id="UP000186705">
    <property type="component" value="Unassembled WGS sequence"/>
</dbReference>
<dbReference type="GeneID" id="78275658"/>
<keyword evidence="3" id="KW-0238">DNA-binding</keyword>
<dbReference type="InterPro" id="IPR044946">
    <property type="entry name" value="Restrct_endonuc_typeI_TRD_sf"/>
</dbReference>
<dbReference type="InterPro" id="IPR052021">
    <property type="entry name" value="Type-I_RS_S_subunit"/>
</dbReference>
<dbReference type="GO" id="GO:0003677">
    <property type="term" value="F:DNA binding"/>
    <property type="evidence" value="ECO:0007669"/>
    <property type="project" value="UniProtKB-KW"/>
</dbReference>
<gene>
    <name evidence="5" type="ORF">BO225_06835</name>
</gene>
<evidence type="ECO:0000256" key="3">
    <source>
        <dbReference type="ARBA" id="ARBA00023125"/>
    </source>
</evidence>
<keyword evidence="6" id="KW-1185">Reference proteome</keyword>
<organism evidence="5 6">
    <name type="scientific">Dubosiella newyorkensis</name>
    <dbReference type="NCBI Taxonomy" id="1862672"/>
    <lineage>
        <taxon>Bacteria</taxon>
        <taxon>Bacillati</taxon>
        <taxon>Bacillota</taxon>
        <taxon>Erysipelotrichia</taxon>
        <taxon>Erysipelotrichales</taxon>
        <taxon>Erysipelotrichaceae</taxon>
        <taxon>Dubosiella</taxon>
    </lineage>
</organism>
<comment type="caution">
    <text evidence="5">The sequence shown here is derived from an EMBL/GenBank/DDBJ whole genome shotgun (WGS) entry which is preliminary data.</text>
</comment>
<dbReference type="OrthoDB" id="5679005at2"/>
<evidence type="ECO:0000256" key="1">
    <source>
        <dbReference type="ARBA" id="ARBA00010923"/>
    </source>
</evidence>
<dbReference type="AlphaFoldDB" id="A0A1U7NM34"/>
<dbReference type="Pfam" id="PF01420">
    <property type="entry name" value="Methylase_S"/>
    <property type="match status" value="1"/>
</dbReference>
<evidence type="ECO:0000313" key="5">
    <source>
        <dbReference type="EMBL" id="OLU46189.1"/>
    </source>
</evidence>
<comment type="similarity">
    <text evidence="1">Belongs to the type-I restriction system S methylase family.</text>
</comment>